<keyword evidence="9 24" id="KW-0812">Transmembrane</keyword>
<keyword evidence="5" id="KW-1003">Cell membrane</keyword>
<proteinExistence type="inferred from homology"/>
<keyword evidence="11 22" id="KW-0547">Nucleotide-binding</keyword>
<keyword evidence="14 23" id="KW-0460">Magnesium</keyword>
<comment type="similarity">
    <text evidence="2 24">Belongs to the bacterial diacylglycerol kinase family.</text>
</comment>
<evidence type="ECO:0000256" key="23">
    <source>
        <dbReference type="PIRSR" id="PIRSR600829-4"/>
    </source>
</evidence>
<dbReference type="GO" id="GO:0005886">
    <property type="term" value="C:plasma membrane"/>
    <property type="evidence" value="ECO:0007669"/>
    <property type="project" value="UniProtKB-SubCell"/>
</dbReference>
<gene>
    <name evidence="26" type="ORF">QB898_08955</name>
</gene>
<keyword evidence="7 24" id="KW-0997">Cell inner membrane</keyword>
<evidence type="ECO:0000256" key="7">
    <source>
        <dbReference type="ARBA" id="ARBA00022519"/>
    </source>
</evidence>
<dbReference type="InterPro" id="IPR036945">
    <property type="entry name" value="DAGK_sf"/>
</dbReference>
<evidence type="ECO:0000256" key="15">
    <source>
        <dbReference type="ARBA" id="ARBA00022989"/>
    </source>
</evidence>
<keyword evidence="18" id="KW-0594">Phospholipid biosynthesis</keyword>
<comment type="caution">
    <text evidence="24">Lacks conserved residue(s) required for the propagation of feature annotation.</text>
</comment>
<keyword evidence="15 24" id="KW-1133">Transmembrane helix</keyword>
<organism evidence="26 27">
    <name type="scientific">Ottowia cancrivicina</name>
    <dbReference type="NCBI Taxonomy" id="3040346"/>
    <lineage>
        <taxon>Bacteria</taxon>
        <taxon>Pseudomonadati</taxon>
        <taxon>Pseudomonadota</taxon>
        <taxon>Betaproteobacteria</taxon>
        <taxon>Burkholderiales</taxon>
        <taxon>Comamonadaceae</taxon>
        <taxon>Ottowia</taxon>
    </lineage>
</organism>
<dbReference type="GO" id="GO:0005524">
    <property type="term" value="F:ATP binding"/>
    <property type="evidence" value="ECO:0007669"/>
    <property type="project" value="UniProtKB-KW"/>
</dbReference>
<keyword evidence="12 24" id="KW-0418">Kinase</keyword>
<keyword evidence="27" id="KW-1185">Reference proteome</keyword>
<comment type="caution">
    <text evidence="26">The sequence shown here is derived from an EMBL/GenBank/DDBJ whole genome shotgun (WGS) entry which is preliminary data.</text>
</comment>
<feature type="binding site" evidence="23">
    <location>
        <position position="50"/>
    </location>
    <ligand>
        <name>a divalent metal cation</name>
        <dbReference type="ChEBI" id="CHEBI:60240"/>
    </ligand>
</feature>
<evidence type="ECO:0000256" key="18">
    <source>
        <dbReference type="ARBA" id="ARBA00023209"/>
    </source>
</evidence>
<dbReference type="GO" id="GO:0004143">
    <property type="term" value="F:ATP-dependent diacylglycerol kinase activity"/>
    <property type="evidence" value="ECO:0007669"/>
    <property type="project" value="UniProtKB-EC"/>
</dbReference>
<keyword evidence="17 24" id="KW-0472">Membrane</keyword>
<dbReference type="PANTHER" id="PTHR34299">
    <property type="entry name" value="DIACYLGLYCEROL KINASE"/>
    <property type="match status" value="1"/>
</dbReference>
<keyword evidence="10 23" id="KW-0479">Metal-binding</keyword>
<feature type="binding site" evidence="21">
    <location>
        <begin position="45"/>
        <end position="48"/>
    </location>
    <ligand>
        <name>substrate</name>
    </ligand>
</feature>
<dbReference type="InterPro" id="IPR000829">
    <property type="entry name" value="DAGK"/>
</dbReference>
<evidence type="ECO:0000256" key="14">
    <source>
        <dbReference type="ARBA" id="ARBA00022842"/>
    </source>
</evidence>
<feature type="binding site" evidence="21">
    <location>
        <position position="32"/>
    </location>
    <ligand>
        <name>substrate</name>
    </ligand>
</feature>
<feature type="transmembrane region" description="Helical" evidence="24">
    <location>
        <begin position="118"/>
        <end position="138"/>
    </location>
</feature>
<comment type="cofactor">
    <cofactor evidence="23">
        <name>Mg(2+)</name>
        <dbReference type="ChEBI" id="CHEBI:18420"/>
    </cofactor>
    <text evidence="23">Mn(2+), Zn(2+), Cd(2+) and Co(2+) support activity to lesser extents.</text>
</comment>
<feature type="binding site" evidence="22">
    <location>
        <position position="39"/>
    </location>
    <ligand>
        <name>ATP</name>
        <dbReference type="ChEBI" id="CHEBI:30616"/>
    </ligand>
</feature>
<feature type="transmembrane region" description="Helical" evidence="24">
    <location>
        <begin position="78"/>
        <end position="97"/>
    </location>
</feature>
<keyword evidence="6" id="KW-0444">Lipid biosynthesis</keyword>
<feature type="binding site" evidence="22">
    <location>
        <begin position="116"/>
        <end position="117"/>
    </location>
    <ligand>
        <name>ATP</name>
        <dbReference type="ChEBI" id="CHEBI:30616"/>
    </ligand>
</feature>
<evidence type="ECO:0000256" key="12">
    <source>
        <dbReference type="ARBA" id="ARBA00022777"/>
    </source>
</evidence>
<evidence type="ECO:0000256" key="8">
    <source>
        <dbReference type="ARBA" id="ARBA00022679"/>
    </source>
</evidence>
<dbReference type="EC" id="2.7.1.107" evidence="3 24"/>
<feature type="binding site" evidence="21">
    <location>
        <begin position="52"/>
        <end position="56"/>
    </location>
    <ligand>
        <name>substrate</name>
    </ligand>
</feature>
<dbReference type="GO" id="GO:0006654">
    <property type="term" value="P:phosphatidic acid biosynthetic process"/>
    <property type="evidence" value="ECO:0007669"/>
    <property type="project" value="InterPro"/>
</dbReference>
<protein>
    <recommendedName>
        <fullName evidence="4 24">Diacylglycerol kinase</fullName>
        <ecNumber evidence="3 24">2.7.1.107</ecNumber>
    </recommendedName>
</protein>
<feature type="binding site" evidence="23">
    <location>
        <position position="98"/>
    </location>
    <ligand>
        <name>a divalent metal cation</name>
        <dbReference type="ChEBI" id="CHEBI:60240"/>
    </ligand>
</feature>
<evidence type="ECO:0000256" key="3">
    <source>
        <dbReference type="ARBA" id="ARBA00012133"/>
    </source>
</evidence>
<evidence type="ECO:0000256" key="9">
    <source>
        <dbReference type="ARBA" id="ARBA00022692"/>
    </source>
</evidence>
<reference evidence="26 27" key="1">
    <citation type="submission" date="2023-04" db="EMBL/GenBank/DDBJ databases">
        <title>Ottowia paracancer sp. nov., isolated from human stomach.</title>
        <authorList>
            <person name="Song Y."/>
        </authorList>
    </citation>
    <scope>NUCLEOTIDE SEQUENCE [LARGE SCALE GENOMIC DNA]</scope>
    <source>
        <strain evidence="26 27">10c7w1</strain>
    </source>
</reference>
<dbReference type="Proteomes" id="UP001237156">
    <property type="component" value="Unassembled WGS sequence"/>
</dbReference>
<dbReference type="EMBL" id="JARVII010000017">
    <property type="protein sequence ID" value="MDG9699834.1"/>
    <property type="molecule type" value="Genomic_DNA"/>
</dbReference>
<feature type="binding site" evidence="22">
    <location>
        <position position="98"/>
    </location>
    <ligand>
        <name>ATP</name>
        <dbReference type="ChEBI" id="CHEBI:30616"/>
    </ligand>
</feature>
<evidence type="ECO:0000256" key="20">
    <source>
        <dbReference type="PIRSR" id="PIRSR600829-1"/>
    </source>
</evidence>
<evidence type="ECO:0000256" key="21">
    <source>
        <dbReference type="PIRSR" id="PIRSR600829-2"/>
    </source>
</evidence>
<evidence type="ECO:0000256" key="10">
    <source>
        <dbReference type="ARBA" id="ARBA00022723"/>
    </source>
</evidence>
<evidence type="ECO:0000256" key="13">
    <source>
        <dbReference type="ARBA" id="ARBA00022840"/>
    </source>
</evidence>
<evidence type="ECO:0000313" key="26">
    <source>
        <dbReference type="EMBL" id="MDG9699834.1"/>
    </source>
</evidence>
<evidence type="ECO:0000256" key="2">
    <source>
        <dbReference type="ARBA" id="ARBA00005967"/>
    </source>
</evidence>
<evidence type="ECO:0000256" key="25">
    <source>
        <dbReference type="SAM" id="MobiDB-lite"/>
    </source>
</evidence>
<feature type="binding site" evidence="21">
    <location>
        <position position="120"/>
    </location>
    <ligand>
        <name>substrate</name>
    </ligand>
</feature>
<comment type="subcellular location">
    <subcellularLocation>
        <location evidence="1 24">Cell inner membrane</location>
        <topology evidence="1 24">Multi-pass membrane protein</topology>
    </subcellularLocation>
</comment>
<feature type="region of interest" description="Disordered" evidence="25">
    <location>
        <begin position="1"/>
        <end position="24"/>
    </location>
</feature>
<keyword evidence="8 24" id="KW-0808">Transferase</keyword>
<evidence type="ECO:0000256" key="1">
    <source>
        <dbReference type="ARBA" id="ARBA00004429"/>
    </source>
</evidence>
<dbReference type="Pfam" id="PF01219">
    <property type="entry name" value="DAGK_prokar"/>
    <property type="match status" value="1"/>
</dbReference>
<evidence type="ECO:0000256" key="22">
    <source>
        <dbReference type="PIRSR" id="PIRSR600829-3"/>
    </source>
</evidence>
<evidence type="ECO:0000256" key="16">
    <source>
        <dbReference type="ARBA" id="ARBA00023098"/>
    </source>
</evidence>
<keyword evidence="13 22" id="KW-0067">ATP-binding</keyword>
<dbReference type="CDD" id="cd14264">
    <property type="entry name" value="DAGK_IM"/>
    <property type="match status" value="1"/>
</dbReference>
<evidence type="ECO:0000256" key="5">
    <source>
        <dbReference type="ARBA" id="ARBA00022475"/>
    </source>
</evidence>
<evidence type="ECO:0000256" key="6">
    <source>
        <dbReference type="ARBA" id="ARBA00022516"/>
    </source>
</evidence>
<dbReference type="PANTHER" id="PTHR34299:SF1">
    <property type="entry name" value="DIACYLGLYCEROL KINASE"/>
    <property type="match status" value="1"/>
</dbReference>
<comment type="catalytic activity">
    <reaction evidence="24">
        <text>a 1,2-diacyl-sn-glycerol + ATP = a 1,2-diacyl-sn-glycero-3-phosphate + ADP + H(+)</text>
        <dbReference type="Rhea" id="RHEA:10272"/>
        <dbReference type="ChEBI" id="CHEBI:15378"/>
        <dbReference type="ChEBI" id="CHEBI:17815"/>
        <dbReference type="ChEBI" id="CHEBI:30616"/>
        <dbReference type="ChEBI" id="CHEBI:58608"/>
        <dbReference type="ChEBI" id="CHEBI:456216"/>
        <dbReference type="EC" id="2.7.1.107"/>
    </reaction>
</comment>
<comment type="function">
    <text evidence="24">Catalyzes the ATP-dependent phosphorylation of sn-l,2-diacylglycerol (DAG) to phosphatidic acid. Involved in the recycling of diacylglycerol produced as a by-product during membrane-derived oligosaccharide (MDO) biosynthesis.</text>
</comment>
<sequence length="143" mass="15134">MPTPPDSPSTPQAQGAADISSGLPPKRTGLARLWHAFGYSLAGLRAAWHEPAFRQEAALSFVLVPAAFWLGRNWVETALLAGSCLIVMVAELLNSGIEAAIDRIGLQRHPLSKRAKDLGSAAVLLALLLAVGIWLAAICARFA</sequence>
<dbReference type="Gene3D" id="1.10.287.3610">
    <property type="match status" value="1"/>
</dbReference>
<evidence type="ECO:0000256" key="24">
    <source>
        <dbReference type="RuleBase" id="RU363065"/>
    </source>
</evidence>
<keyword evidence="16 24" id="KW-0443">Lipid metabolism</keyword>
<dbReference type="GO" id="GO:0046872">
    <property type="term" value="F:metal ion binding"/>
    <property type="evidence" value="ECO:0007669"/>
    <property type="project" value="UniProtKB-KW"/>
</dbReference>
<feature type="binding site" evidence="22">
    <location>
        <position position="50"/>
    </location>
    <ligand>
        <name>ATP</name>
        <dbReference type="ChEBI" id="CHEBI:30616"/>
    </ligand>
</feature>
<dbReference type="AlphaFoldDB" id="A0AAW6RLS5"/>
<evidence type="ECO:0000256" key="11">
    <source>
        <dbReference type="ARBA" id="ARBA00022741"/>
    </source>
</evidence>
<name>A0AAW6RLS5_9BURK</name>
<evidence type="ECO:0000256" key="4">
    <source>
        <dbReference type="ARBA" id="ARBA00017575"/>
    </source>
</evidence>
<feature type="binding site" evidence="22">
    <location>
        <position position="32"/>
    </location>
    <ligand>
        <name>ATP</name>
        <dbReference type="ChEBI" id="CHEBI:30616"/>
    </ligand>
</feature>
<accession>A0AAW6RLS5</accession>
<dbReference type="InterPro" id="IPR033718">
    <property type="entry name" value="DAGK_prok"/>
</dbReference>
<evidence type="ECO:0000256" key="17">
    <source>
        <dbReference type="ARBA" id="ARBA00023136"/>
    </source>
</evidence>
<evidence type="ECO:0000313" key="27">
    <source>
        <dbReference type="Proteomes" id="UP001237156"/>
    </source>
</evidence>
<keyword evidence="19 24" id="KW-1208">Phospholipid metabolism</keyword>
<feature type="active site" description="Proton acceptor" evidence="20">
    <location>
        <position position="91"/>
    </location>
</feature>
<evidence type="ECO:0000256" key="19">
    <source>
        <dbReference type="ARBA" id="ARBA00023264"/>
    </source>
</evidence>
<feature type="binding site" evidence="21">
    <location>
        <position position="91"/>
    </location>
    <ligand>
        <name>substrate</name>
    </ligand>
</feature>